<dbReference type="KEGG" id="csu:CSUB_C0213"/>
<feature type="transmembrane region" description="Helical" evidence="7">
    <location>
        <begin position="114"/>
        <end position="138"/>
    </location>
</feature>
<keyword evidence="6 7" id="KW-0472">Membrane</keyword>
<reference evidence="9 12" key="1">
    <citation type="journal article" date="2005" name="Environ. Microbiol.">
        <title>Genetic and functional properties of uncultivated thermophilic crenarchaeotes from a subsurface gold mine as revealed by analysis of genome fragments.</title>
        <authorList>
            <person name="Nunoura T."/>
            <person name="Hirayama H."/>
            <person name="Takami H."/>
            <person name="Oida H."/>
            <person name="Nishi S."/>
            <person name="Shimamura S."/>
            <person name="Suzuki Y."/>
            <person name="Inagaki F."/>
            <person name="Takai K."/>
            <person name="Nealson K.H."/>
            <person name="Horikoshi K."/>
        </authorList>
    </citation>
    <scope>NUCLEOTIDE SEQUENCE [LARGE SCALE GENOMIC DNA]</scope>
</reference>
<organism evidence="9 12">
    <name type="scientific">Caldiarchaeum subterraneum</name>
    <dbReference type="NCBI Taxonomy" id="311458"/>
    <lineage>
        <taxon>Archaea</taxon>
        <taxon>Nitrososphaerota</taxon>
        <taxon>Candidatus Caldarchaeales</taxon>
        <taxon>Candidatus Caldarchaeaceae</taxon>
        <taxon>Candidatus Caldarchaeum</taxon>
    </lineage>
</organism>
<proteinExistence type="inferred from homology"/>
<dbReference type="Pfam" id="PF00528">
    <property type="entry name" value="BPD_transp_1"/>
    <property type="match status" value="1"/>
</dbReference>
<gene>
    <name evidence="11" type="ORF">CSUB_C0213</name>
    <name evidence="9" type="ORF">HGMM_F15C07C06</name>
    <name evidence="10" type="ORF">HGMM_F15E11C34</name>
</gene>
<evidence type="ECO:0000256" key="4">
    <source>
        <dbReference type="ARBA" id="ARBA00022692"/>
    </source>
</evidence>
<dbReference type="InterPro" id="IPR000515">
    <property type="entry name" value="MetI-like"/>
</dbReference>
<evidence type="ECO:0000256" key="3">
    <source>
        <dbReference type="ARBA" id="ARBA00022475"/>
    </source>
</evidence>
<evidence type="ECO:0000259" key="8">
    <source>
        <dbReference type="PROSITE" id="PS50928"/>
    </source>
</evidence>
<feature type="transmembrane region" description="Helical" evidence="7">
    <location>
        <begin position="249"/>
        <end position="268"/>
    </location>
</feature>
<feature type="transmembrane region" description="Helical" evidence="7">
    <location>
        <begin position="144"/>
        <end position="164"/>
    </location>
</feature>
<dbReference type="EMBL" id="AP011831">
    <property type="protein sequence ID" value="BAJ47260.1"/>
    <property type="molecule type" value="Genomic_DNA"/>
</dbReference>
<evidence type="ECO:0000313" key="9">
    <source>
        <dbReference type="EMBL" id="BAJ47189.1"/>
    </source>
</evidence>
<dbReference type="Gene3D" id="1.10.3720.10">
    <property type="entry name" value="MetI-like"/>
    <property type="match status" value="1"/>
</dbReference>
<dbReference type="PANTHER" id="PTHR32243">
    <property type="entry name" value="MALTOSE TRANSPORT SYSTEM PERMEASE-RELATED"/>
    <property type="match status" value="1"/>
</dbReference>
<feature type="transmembrane region" description="Helical" evidence="7">
    <location>
        <begin position="6"/>
        <end position="28"/>
    </location>
</feature>
<evidence type="ECO:0000256" key="7">
    <source>
        <dbReference type="RuleBase" id="RU363032"/>
    </source>
</evidence>
<evidence type="ECO:0000256" key="2">
    <source>
        <dbReference type="ARBA" id="ARBA00022448"/>
    </source>
</evidence>
<evidence type="ECO:0000313" key="10">
    <source>
        <dbReference type="EMBL" id="BAJ47260.1"/>
    </source>
</evidence>
<keyword evidence="4 7" id="KW-0812">Transmembrane</keyword>
<dbReference type="GO" id="GO:0055085">
    <property type="term" value="P:transmembrane transport"/>
    <property type="evidence" value="ECO:0007669"/>
    <property type="project" value="InterPro"/>
</dbReference>
<keyword evidence="3" id="KW-1003">Cell membrane</keyword>
<comment type="similarity">
    <text evidence="7">Belongs to the binding-protein-dependent transport system permease family.</text>
</comment>
<feature type="domain" description="ABC transmembrane type-1" evidence="8">
    <location>
        <begin position="73"/>
        <end position="268"/>
    </location>
</feature>
<dbReference type="CDD" id="cd06261">
    <property type="entry name" value="TM_PBP2"/>
    <property type="match status" value="1"/>
</dbReference>
<dbReference type="PROSITE" id="PS50928">
    <property type="entry name" value="ABC_TM1"/>
    <property type="match status" value="1"/>
</dbReference>
<dbReference type="EMBL" id="AP011830">
    <property type="protein sequence ID" value="BAJ47189.1"/>
    <property type="molecule type" value="Genomic_DNA"/>
</dbReference>
<comment type="subcellular location">
    <subcellularLocation>
        <location evidence="1 7">Cell membrane</location>
        <topology evidence="1 7">Multi-pass membrane protein</topology>
    </subcellularLocation>
</comment>
<feature type="transmembrane region" description="Helical" evidence="7">
    <location>
        <begin position="73"/>
        <end position="102"/>
    </location>
</feature>
<dbReference type="AlphaFoldDB" id="E6N4H0"/>
<evidence type="ECO:0000313" key="11">
    <source>
        <dbReference type="EMBL" id="BAJ50074.1"/>
    </source>
</evidence>
<dbReference type="InterPro" id="IPR035906">
    <property type="entry name" value="MetI-like_sf"/>
</dbReference>
<dbReference type="Proteomes" id="UP000008120">
    <property type="component" value="Chromosome"/>
</dbReference>
<evidence type="ECO:0000256" key="1">
    <source>
        <dbReference type="ARBA" id="ARBA00004651"/>
    </source>
</evidence>
<keyword evidence="2 7" id="KW-0813">Transport</keyword>
<feature type="transmembrane region" description="Helical" evidence="7">
    <location>
        <begin position="185"/>
        <end position="210"/>
    </location>
</feature>
<accession>E6N4H0</accession>
<sequence length="279" mass="30773">MRLLTYLTLTILALFYYYPIIVIVLEGFDADISPLLAPGIRLIGGVPYYSGGFTPSLVYYVDMFTTQSFQRLIINSLVIGVGSTALALLVGLFAAYGLTFYFKQMSGKYDYVMLVMRSVPPFLLIIPLLLTLSSLGMWDTYPGMILSYLILNSPIAYLIMRSLLAEMPRDIVDSAMVMGCRPLTAVVKVVVPVLIPSILVSVVFMFVLTWNEFLLASVLTGPYARTVSVGVWSGVGEQIGTFRTVEFEAQAAAGTVALIPASLLILLIRRRLVRLFTFS</sequence>
<dbReference type="GO" id="GO:0005886">
    <property type="term" value="C:plasma membrane"/>
    <property type="evidence" value="ECO:0007669"/>
    <property type="project" value="UniProtKB-SubCell"/>
</dbReference>
<evidence type="ECO:0000256" key="6">
    <source>
        <dbReference type="ARBA" id="ARBA00023136"/>
    </source>
</evidence>
<evidence type="ECO:0000256" key="5">
    <source>
        <dbReference type="ARBA" id="ARBA00022989"/>
    </source>
</evidence>
<dbReference type="PANTHER" id="PTHR32243:SF18">
    <property type="entry name" value="INNER MEMBRANE ABC TRANSPORTER PERMEASE PROTEIN YCJP"/>
    <property type="match status" value="1"/>
</dbReference>
<evidence type="ECO:0000313" key="12">
    <source>
        <dbReference type="Proteomes" id="UP000008120"/>
    </source>
</evidence>
<protein>
    <submittedName>
        <fullName evidence="9">Multiple sugar ABC transporter permease</fullName>
    </submittedName>
</protein>
<reference evidence="9 12" key="2">
    <citation type="journal article" date="2011" name="Nucleic Acids Res.">
        <title>Insights into the evolution of Archaea and eukaryotic protein modifier systems revealed by the genome of a novel archaeal group.</title>
        <authorList>
            <person name="Nunoura T."/>
            <person name="Takaki Y."/>
            <person name="Kakuta J."/>
            <person name="Nishi S."/>
            <person name="Sugahara J."/>
            <person name="Kazama H."/>
            <person name="Chee G."/>
            <person name="Hattori M."/>
            <person name="Kanai A."/>
            <person name="Atomi H."/>
            <person name="Takai K."/>
            <person name="Takami H."/>
        </authorList>
    </citation>
    <scope>NUCLEOTIDE SEQUENCE [LARGE SCALE GENOMIC DNA]</scope>
</reference>
<dbReference type="BioCyc" id="CCAL311458:G131R-216-MONOMER"/>
<dbReference type="InterPro" id="IPR050901">
    <property type="entry name" value="BP-dep_ABC_trans_perm"/>
</dbReference>
<dbReference type="EMBL" id="BA000048">
    <property type="protein sequence ID" value="BAJ50074.1"/>
    <property type="molecule type" value="Genomic_DNA"/>
</dbReference>
<dbReference type="SUPFAM" id="SSF161098">
    <property type="entry name" value="MetI-like"/>
    <property type="match status" value="1"/>
</dbReference>
<dbReference type="STRING" id="311458.CSUB_C0213"/>
<feature type="transmembrane region" description="Helical" evidence="7">
    <location>
        <begin position="40"/>
        <end position="61"/>
    </location>
</feature>
<name>E6N4H0_CALS0</name>
<keyword evidence="5 7" id="KW-1133">Transmembrane helix</keyword>